<evidence type="ECO:0000313" key="2">
    <source>
        <dbReference type="Proteomes" id="UP000596660"/>
    </source>
</evidence>
<organism evidence="1 2">
    <name type="scientific">Chenopodium quinoa</name>
    <name type="common">Quinoa</name>
    <dbReference type="NCBI Taxonomy" id="63459"/>
    <lineage>
        <taxon>Eukaryota</taxon>
        <taxon>Viridiplantae</taxon>
        <taxon>Streptophyta</taxon>
        <taxon>Embryophyta</taxon>
        <taxon>Tracheophyta</taxon>
        <taxon>Spermatophyta</taxon>
        <taxon>Magnoliopsida</taxon>
        <taxon>eudicotyledons</taxon>
        <taxon>Gunneridae</taxon>
        <taxon>Pentapetalae</taxon>
        <taxon>Caryophyllales</taxon>
        <taxon>Chenopodiaceae</taxon>
        <taxon>Chenopodioideae</taxon>
        <taxon>Atripliceae</taxon>
        <taxon>Chenopodium</taxon>
    </lineage>
</organism>
<proteinExistence type="predicted"/>
<dbReference type="EnsemblPlants" id="AUR62015511-RA">
    <property type="protein sequence ID" value="AUR62015511-RA:cds"/>
    <property type="gene ID" value="AUR62015511"/>
</dbReference>
<evidence type="ECO:0000313" key="1">
    <source>
        <dbReference type="EnsemblPlants" id="AUR62015511-RA:cds"/>
    </source>
</evidence>
<dbReference type="Gramene" id="AUR62015511-RA">
    <property type="protein sequence ID" value="AUR62015511-RA:cds"/>
    <property type="gene ID" value="AUR62015511"/>
</dbReference>
<dbReference type="Proteomes" id="UP000596660">
    <property type="component" value="Unplaced"/>
</dbReference>
<accession>A0A803LMK0</accession>
<name>A0A803LMK0_CHEQI</name>
<evidence type="ECO:0008006" key="3">
    <source>
        <dbReference type="Google" id="ProtNLM"/>
    </source>
</evidence>
<reference evidence="1" key="1">
    <citation type="journal article" date="2017" name="Nature">
        <title>The genome of Chenopodium quinoa.</title>
        <authorList>
            <person name="Jarvis D.E."/>
            <person name="Ho Y.S."/>
            <person name="Lightfoot D.J."/>
            <person name="Schmoeckel S.M."/>
            <person name="Li B."/>
            <person name="Borm T.J.A."/>
            <person name="Ohyanagi H."/>
            <person name="Mineta K."/>
            <person name="Michell C.T."/>
            <person name="Saber N."/>
            <person name="Kharbatia N.M."/>
            <person name="Rupper R.R."/>
            <person name="Sharp A.R."/>
            <person name="Dally N."/>
            <person name="Boughton B.A."/>
            <person name="Woo Y.H."/>
            <person name="Gao G."/>
            <person name="Schijlen E.G.W.M."/>
            <person name="Guo X."/>
            <person name="Momin A.A."/>
            <person name="Negrao S."/>
            <person name="Al-Babili S."/>
            <person name="Gehring C."/>
            <person name="Roessner U."/>
            <person name="Jung C."/>
            <person name="Murphy K."/>
            <person name="Arold S.T."/>
            <person name="Gojobori T."/>
            <person name="van der Linden C.G."/>
            <person name="van Loo E.N."/>
            <person name="Jellen E.N."/>
            <person name="Maughan P.J."/>
            <person name="Tester M."/>
        </authorList>
    </citation>
    <scope>NUCLEOTIDE SEQUENCE [LARGE SCALE GENOMIC DNA]</scope>
    <source>
        <strain evidence="1">cv. PI 614886</strain>
    </source>
</reference>
<sequence>MEVFSRRLDHLQVSGSLKGIKVSRSRPTISHLISFFADDVLFFLKADIENFGVMKSTIDQFCNLSGEMGVKDNEKMGTYLGCPIDVDGRSTGVFQEIVGKIASKLSSWKPIYWRKTSLLENHKHDGGIGLWNLKSLNQALVFKQAWRMHSNQQLNVSKIFRAKYKDDWFDKGRRGEMNTSMSWGARSIFKSIYHLREGLKRTIAYGKSIKVEHDWWVTDKVIKCKNNQLPSTEQKPIFISDLIDEHGKWKAGLVCKWFSPVIAKHILAIHPGNQLQSDGWD</sequence>
<keyword evidence="2" id="KW-1185">Reference proteome</keyword>
<dbReference type="AlphaFoldDB" id="A0A803LMK0"/>
<protein>
    <recommendedName>
        <fullName evidence="3">Reverse transcriptase</fullName>
    </recommendedName>
</protein>
<reference evidence="1" key="2">
    <citation type="submission" date="2021-03" db="UniProtKB">
        <authorList>
            <consortium name="EnsemblPlants"/>
        </authorList>
    </citation>
    <scope>IDENTIFICATION</scope>
</reference>